<dbReference type="PANTHER" id="PTHR45739">
    <property type="entry name" value="MATRIX PROTEIN, PUTATIVE-RELATED"/>
    <property type="match status" value="1"/>
</dbReference>
<dbReference type="InterPro" id="IPR039005">
    <property type="entry name" value="CSPG_rpt"/>
</dbReference>
<feature type="repeat" description="CSPG" evidence="4">
    <location>
        <begin position="834"/>
        <end position="936"/>
    </location>
</feature>
<proteinExistence type="predicted"/>
<keyword evidence="3" id="KW-0325">Glycoprotein</keyword>
<reference evidence="6 7" key="1">
    <citation type="submission" date="2018-08" db="EMBL/GenBank/DDBJ databases">
        <authorList>
            <person name="Laetsch R D."/>
            <person name="Stevens L."/>
            <person name="Kumar S."/>
            <person name="Blaxter L. M."/>
        </authorList>
    </citation>
    <scope>NUCLEOTIDE SEQUENCE [LARGE SCALE GENOMIC DNA]</scope>
</reference>
<accession>A0A3P6TG57</accession>
<keyword evidence="5" id="KW-1133">Transmembrane helix</keyword>
<evidence type="ECO:0000256" key="3">
    <source>
        <dbReference type="ARBA" id="ARBA00023180"/>
    </source>
</evidence>
<dbReference type="PROSITE" id="PS51854">
    <property type="entry name" value="CSPG"/>
    <property type="match status" value="4"/>
</dbReference>
<evidence type="ECO:0000256" key="4">
    <source>
        <dbReference type="PROSITE-ProRule" id="PRU01201"/>
    </source>
</evidence>
<evidence type="ECO:0000256" key="1">
    <source>
        <dbReference type="ARBA" id="ARBA00022729"/>
    </source>
</evidence>
<evidence type="ECO:0000313" key="7">
    <source>
        <dbReference type="Proteomes" id="UP000277928"/>
    </source>
</evidence>
<dbReference type="OrthoDB" id="5831138at2759"/>
<dbReference type="Pfam" id="PF16184">
    <property type="entry name" value="Cadherin_3"/>
    <property type="match status" value="8"/>
</dbReference>
<feature type="repeat" description="CSPG" evidence="4">
    <location>
        <begin position="256"/>
        <end position="351"/>
    </location>
</feature>
<evidence type="ECO:0000313" key="6">
    <source>
        <dbReference type="EMBL" id="VDK79865.1"/>
    </source>
</evidence>
<keyword evidence="1" id="KW-0732">Signal</keyword>
<sequence>MLLLVEKFCWISGADDANKRITSDGLRPQPSHHVFIKPLVLDEGGSVPIRRWHFSMYHHESISKGEIRFRLLKPPQHGQLLKYGEPVNHFVGDDILDNKIFYKHDDSETTTDNIDLEAVIISQGVMALGENIIYNIPVLINPINDAPELKPGTDSEKLWIIGDSKLTLDSRAVRVWDADSDPETVHLSVVAAEEVRLEDSNGKEIRKFTQRSFLNNDIHAIRTSRIGEEGTLELIAGDGEHQSDVLQLTVHFAPIEIQLKANTGLKVIHQTAGTISSTNLSFTTNLPDNGMPIEYTIVGQPEYGVVQCRHGSGQPEICPIFTQDDIDSSRVQYKHSSAAHPLLDTFSFQIRVDATTSMIHVFRITLIPVQVKIFNRIPFLLNCTDNLPLKRENLLAWTFPKSFLTSELTYHIIEPPKFGALLRRVENNRSRRIGVSSNFTQKHIDDNDITYKMHFVQHSIVNDFFTFRLITPSVTSEEILFEMTSIPESGSLHLTNHTVIVEEGGIQKITNKSLSLRTPDSNNFAFTIGNAPLYGNILVKRGTGEQLKLVIGDNFTTSDVDSGNVFYEHMDGENRIDRVFLLAESSTYRRIPFWLTIRLILKNDNIPRLVGENVIQITERGDRTLYPSLLRWVDDDIDAQPLQFTFHDNFRRAAIMSNSRPPVPLHSFTQRQMQRGEVLLRHFGHNKNFRMNYTVSDGLHKVESVVVIVASKPFIKIQNRNITISISNATTSAISVPLTNHNLSVITNVDGKNSDIWFQVTSRNWISISNSTMKLVKAFTQQDIDDGRILYCTSAPSFNDGDNEQVITATVANLTAVERLKILKPQLDSAERDYLEMRTVSPLTVPFSSISQIDKSILLAIAADKQPSEIVFDVVQQPLHGSLILEPLRAVNNGLMVLPSSFFVSRFTQAHVNAGQIQYLHNGVLATRDSIIFNVSTEKHMIGPHTLFIDIVDNKVELSVSDMTVVSGSSITISSDVLQATTGSGDDIEFRILSDPEYGWIVRDEWNLTNITTIRRFNVRELNDHRIHYVNHLIRRDQRDTFMVTACTIGTQQCSVPKRAAVFIRYYNSCGNLLQSFYVAMSLQYRVVRCKKLFAEPELLRNEVMKIWDVNAAPITEQHLFSRDDDTPAEQVVYLINELLNGYVARVNNPFKAITNFSQAEISKSEIIFMKIEGITAVGGFSFLVSDGIHQIGPEWFTVESSEGFKVIVDTNSRLVVPPGNVPVVIRSDLLKVQIPNTEATKIVYKVTKVPRYGNLLLSGVSVRQFTQEDINQQRLTYKGGGNFIDEWTKTDVFLFKVFINDSTDDSTVGEHRFEISITYAALPSHRLHEFIQLHSVVVSRGGSVAINESHVNFGIIRKHFHDELLVYFSQEPRYGRLDVLNSGIKQTTMKLHDLLTGRLLIYRHQKIEALMPDEILFYIFPKNGGNGRTNRLRLTLPVTVIPEKDPLLKIKKFPDRIKLTTGNSYFLSPEIFQAAHPEINPNGLEYRLLQTGSNGVKFLVKGEMTKLFTQNDVNRGKIRLFHQQQLDAYDDIDVIVLQIGSHIRALIIDILPLSLSLKNHSDVEYIQGESYVLLNRTHFDAKSNGDRSKIVYKITKSPENGSLYWVAGEREANTFTQSDIDEGRVLYAQLNMQAFQDRFEFEVENELNEIVHDVAYVRVLPILNPQILITDGSSVALVTDAHLNASILQNSTPCFSVTEAPRFGRFVLSANIDQFVEFFSYKDILNNGLFYVSNETDIMIFDFAELELSADEIQPARFRFDIEIYPSTTTKYIPVTDITANHSVPPDLSHSSLAPTSEFINYYVLIISSALIIGIMTIVTIFRRHSSHLKQMRVVDARKRRELDAKMKADLEKSDLLSSTVYATLGRNRREPSGRRPERSLQTFDNLNDYAFMAPMPTSQQTQSRPLSGESLGCQALSVQNTSELDRSKPDRYNSTRLKDNQYWV</sequence>
<feature type="transmembrane region" description="Helical" evidence="5">
    <location>
        <begin position="1801"/>
        <end position="1823"/>
    </location>
</feature>
<keyword evidence="2" id="KW-0677">Repeat</keyword>
<dbReference type="PANTHER" id="PTHR45739:SF8">
    <property type="entry name" value="FRAS1-RELATED EXTRACELLULAR MATRIX PROTEIN 1"/>
    <property type="match status" value="1"/>
</dbReference>
<dbReference type="GO" id="GO:0009653">
    <property type="term" value="P:anatomical structure morphogenesis"/>
    <property type="evidence" value="ECO:0007669"/>
    <property type="project" value="TreeGrafter"/>
</dbReference>
<dbReference type="EMBL" id="UYRX01000312">
    <property type="protein sequence ID" value="VDK79865.1"/>
    <property type="molecule type" value="Genomic_DNA"/>
</dbReference>
<keyword evidence="7" id="KW-1185">Reference proteome</keyword>
<keyword evidence="5" id="KW-0472">Membrane</keyword>
<gene>
    <name evidence="6" type="ORF">NLS_LOCUS4686</name>
</gene>
<evidence type="ECO:0000256" key="2">
    <source>
        <dbReference type="ARBA" id="ARBA00022737"/>
    </source>
</evidence>
<dbReference type="OMA" id="PWPQGTT"/>
<dbReference type="InterPro" id="IPR051561">
    <property type="entry name" value="FRAS1_ECM"/>
</dbReference>
<feature type="repeat" description="CSPG" evidence="4">
    <location>
        <begin position="1206"/>
        <end position="1299"/>
    </location>
</feature>
<evidence type="ECO:0008006" key="8">
    <source>
        <dbReference type="Google" id="ProtNLM"/>
    </source>
</evidence>
<protein>
    <recommendedName>
        <fullName evidence="8">Cadherin domain-containing protein</fullName>
    </recommendedName>
</protein>
<keyword evidence="5" id="KW-0812">Transmembrane</keyword>
<dbReference type="STRING" id="42156.A0A3P6TG57"/>
<evidence type="ECO:0000256" key="5">
    <source>
        <dbReference type="SAM" id="Phobius"/>
    </source>
</evidence>
<name>A0A3P6TG57_LITSI</name>
<dbReference type="Proteomes" id="UP000277928">
    <property type="component" value="Unassembled WGS sequence"/>
</dbReference>
<feature type="repeat" description="CSPG" evidence="4">
    <location>
        <begin position="30"/>
        <end position="119"/>
    </location>
</feature>
<organism evidence="6 7">
    <name type="scientific">Litomosoides sigmodontis</name>
    <name type="common">Filarial nematode worm</name>
    <dbReference type="NCBI Taxonomy" id="42156"/>
    <lineage>
        <taxon>Eukaryota</taxon>
        <taxon>Metazoa</taxon>
        <taxon>Ecdysozoa</taxon>
        <taxon>Nematoda</taxon>
        <taxon>Chromadorea</taxon>
        <taxon>Rhabditida</taxon>
        <taxon>Spirurina</taxon>
        <taxon>Spiruromorpha</taxon>
        <taxon>Filarioidea</taxon>
        <taxon>Onchocercidae</taxon>
        <taxon>Litomosoides</taxon>
    </lineage>
</organism>